<dbReference type="Proteomes" id="UP000245764">
    <property type="component" value="Chromosome 8"/>
</dbReference>
<name>A0A2H1GTG9_ZYMTR</name>
<sequence length="151" mass="17839">MNEEFDQFDGGESPPHDEDIIDSDAEEPKFSSKEERIIEAVKQMIYHENIPFRNLRDFWQKASKQLDENTRFGARHRIRILGTRLAFKYKELRIRDERLPDAQQYINRVWRERRAAEAAQRLRDRVAAQQRAAAVAAAKEETPSTLELPMR</sequence>
<evidence type="ECO:0000313" key="2">
    <source>
        <dbReference type="EMBL" id="SMR56823.1"/>
    </source>
</evidence>
<gene>
    <name evidence="2" type="ORF">ZT1E4_G8420</name>
</gene>
<reference evidence="3" key="1">
    <citation type="submission" date="2017-05" db="EMBL/GenBank/DDBJ databases">
        <authorList>
            <person name="Song R."/>
            <person name="Chenine A.L."/>
            <person name="Ruprecht R.M."/>
        </authorList>
    </citation>
    <scope>NUCLEOTIDE SEQUENCE [LARGE SCALE GENOMIC DNA]</scope>
</reference>
<protein>
    <submittedName>
        <fullName evidence="2">Uncharacterized protein</fullName>
    </submittedName>
</protein>
<evidence type="ECO:0000256" key="1">
    <source>
        <dbReference type="SAM" id="MobiDB-lite"/>
    </source>
</evidence>
<evidence type="ECO:0000313" key="3">
    <source>
        <dbReference type="Proteomes" id="UP000245764"/>
    </source>
</evidence>
<accession>A0A2H1GTG9</accession>
<proteinExistence type="predicted"/>
<dbReference type="AlphaFoldDB" id="A0A2H1GTG9"/>
<dbReference type="EMBL" id="LT854260">
    <property type="protein sequence ID" value="SMR56823.1"/>
    <property type="molecule type" value="Genomic_DNA"/>
</dbReference>
<organism evidence="2 3">
    <name type="scientific">Zymoseptoria tritici ST99CH_1E4</name>
    <dbReference type="NCBI Taxonomy" id="1276532"/>
    <lineage>
        <taxon>Eukaryota</taxon>
        <taxon>Fungi</taxon>
        <taxon>Dikarya</taxon>
        <taxon>Ascomycota</taxon>
        <taxon>Pezizomycotina</taxon>
        <taxon>Dothideomycetes</taxon>
        <taxon>Dothideomycetidae</taxon>
        <taxon>Mycosphaerellales</taxon>
        <taxon>Mycosphaerellaceae</taxon>
        <taxon>Zymoseptoria</taxon>
    </lineage>
</organism>
<feature type="region of interest" description="Disordered" evidence="1">
    <location>
        <begin position="1"/>
        <end position="32"/>
    </location>
</feature>